<dbReference type="PANTHER" id="PTHR30024">
    <property type="entry name" value="ALIPHATIC SULFONATES-BINDING PROTEIN-RELATED"/>
    <property type="match status" value="1"/>
</dbReference>
<dbReference type="HOGENOM" id="CLU_028871_10_1_2"/>
<dbReference type="OrthoDB" id="10037at2157"/>
<dbReference type="SUPFAM" id="SSF53850">
    <property type="entry name" value="Periplasmic binding protein-like II"/>
    <property type="match status" value="1"/>
</dbReference>
<gene>
    <name evidence="1" type="primary">ssuA</name>
    <name evidence="1" type="ordered locus">Hqrw_2956</name>
</gene>
<dbReference type="GeneID" id="12447729"/>
<dbReference type="PANTHER" id="PTHR30024:SF42">
    <property type="entry name" value="ALIPHATIC SULFONATES-BINDING PROTEIN-RELATED"/>
    <property type="match status" value="1"/>
</dbReference>
<sequence>MSNRQDSDQTYVSRRRVLQASGAVTTAGIGAFAGCSGTRGGSTGASNSGIEEIRVAYMPIYPDMQYFVMKEEGYFDAIDADVTGEVFSDGPSIVQASATGDFDVMMFGIVPAMIIMDKGIPSKITGANIQNAMEILARDSFASIWENAQSGAEAFAQFEAERGRKFTFGTFPPGSVPDILLRYWLTEIVGVEPGSDVSITPLGGAGPVRQALLSSRIDGTSIMEPVPTVASMNDAPYQSIAWAGDFMPGQPAAVTLMHDRLRSDNPEVAQTFIEQHQRATAFAKENPDTAAAHASTVIGESVLPVETARRAIDARASDFITDPHKIADGAKIFSEYAAQAGKIDSVLSNDQLFDFSVYDSV</sequence>
<proteinExistence type="predicted"/>
<dbReference type="Proteomes" id="UP000007954">
    <property type="component" value="Chromosome"/>
</dbReference>
<dbReference type="RefSeq" id="WP_014556293.1">
    <property type="nucleotide sequence ID" value="NC_017459.1"/>
</dbReference>
<dbReference type="PROSITE" id="PS51318">
    <property type="entry name" value="TAT"/>
    <property type="match status" value="1"/>
</dbReference>
<dbReference type="KEGG" id="hwc:Hqrw_2956"/>
<dbReference type="Pfam" id="PF13379">
    <property type="entry name" value="NMT1_2"/>
    <property type="match status" value="1"/>
</dbReference>
<dbReference type="AlphaFoldDB" id="G0LLE8"/>
<reference evidence="1 2" key="1">
    <citation type="journal article" date="2011" name="PLoS ONE">
        <title>Haloquadratum walsbyi: limited diversity in a global pond.</title>
        <authorList>
            <person name="Dyall-Smith M."/>
            <person name="Pfeiffer F."/>
            <person name="Klee K."/>
            <person name="Palm P."/>
            <person name="Gross K."/>
            <person name="Schuster S.C."/>
            <person name="Rampp M."/>
            <person name="Oesterhelt D."/>
        </authorList>
    </citation>
    <scope>NUCLEOTIDE SEQUENCE [LARGE SCALE GENOMIC DNA]</scope>
    <source>
        <strain evidence="2">DSM 16854 / JCM 12705 / C23</strain>
    </source>
</reference>
<dbReference type="Gene3D" id="3.40.190.10">
    <property type="entry name" value="Periplasmic binding protein-like II"/>
    <property type="match status" value="2"/>
</dbReference>
<accession>G0LLE8</accession>
<dbReference type="EMBL" id="FR746099">
    <property type="protein sequence ID" value="CCC40754.1"/>
    <property type="molecule type" value="Genomic_DNA"/>
</dbReference>
<evidence type="ECO:0000313" key="1">
    <source>
        <dbReference type="EMBL" id="CCC40754.1"/>
    </source>
</evidence>
<evidence type="ECO:0000313" key="2">
    <source>
        <dbReference type="Proteomes" id="UP000007954"/>
    </source>
</evidence>
<name>G0LLE8_HALWC</name>
<organism evidence="1 2">
    <name type="scientific">Haloquadratum walsbyi (strain DSM 16854 / JCM 12705 / C23)</name>
    <dbReference type="NCBI Taxonomy" id="768065"/>
    <lineage>
        <taxon>Archaea</taxon>
        <taxon>Methanobacteriati</taxon>
        <taxon>Methanobacteriota</taxon>
        <taxon>Stenosarchaea group</taxon>
        <taxon>Halobacteria</taxon>
        <taxon>Halobacteriales</taxon>
        <taxon>Haloferacaceae</taxon>
        <taxon>Haloquadratum</taxon>
    </lineage>
</organism>
<dbReference type="PROSITE" id="PS51257">
    <property type="entry name" value="PROKAR_LIPOPROTEIN"/>
    <property type="match status" value="1"/>
</dbReference>
<dbReference type="InterPro" id="IPR006311">
    <property type="entry name" value="TAT_signal"/>
</dbReference>
<protein>
    <submittedName>
        <fullName evidence="1">ABC-type transport system periplasmic substrate-binding protein (Probable substrate nitrate/sulfonate/bicarbonate)</fullName>
    </submittedName>
</protein>